<dbReference type="HAMAP" id="MF_00014">
    <property type="entry name" value="Ribosome_mat_RimM"/>
    <property type="match status" value="1"/>
</dbReference>
<evidence type="ECO:0000256" key="2">
    <source>
        <dbReference type="ARBA" id="ARBA00022517"/>
    </source>
</evidence>
<feature type="domain" description="Ribosome maturation factor RimM PRC barrel" evidence="7">
    <location>
        <begin position="114"/>
        <end position="184"/>
    </location>
</feature>
<dbReference type="InterPro" id="IPR036976">
    <property type="entry name" value="RimM_N_sf"/>
</dbReference>
<dbReference type="InterPro" id="IPR011961">
    <property type="entry name" value="RimM"/>
</dbReference>
<evidence type="ECO:0000259" key="7">
    <source>
        <dbReference type="Pfam" id="PF24986"/>
    </source>
</evidence>
<comment type="subcellular location">
    <subcellularLocation>
        <location evidence="5">Cytoplasm</location>
    </subcellularLocation>
</comment>
<evidence type="ECO:0000256" key="1">
    <source>
        <dbReference type="ARBA" id="ARBA00022490"/>
    </source>
</evidence>
<comment type="domain">
    <text evidence="5">The PRC barrel domain binds ribosomal protein uS19.</text>
</comment>
<evidence type="ECO:0000256" key="3">
    <source>
        <dbReference type="ARBA" id="ARBA00022552"/>
    </source>
</evidence>
<keyword evidence="1 5" id="KW-0963">Cytoplasm</keyword>
<organism evidence="8 9">
    <name type="scientific">Tepidimonas alkaliphilus</name>
    <dbReference type="NCBI Taxonomy" id="2588942"/>
    <lineage>
        <taxon>Bacteria</taxon>
        <taxon>Pseudomonadati</taxon>
        <taxon>Pseudomonadota</taxon>
        <taxon>Betaproteobacteria</taxon>
        <taxon>Burkholderiales</taxon>
        <taxon>Tepidimonas</taxon>
    </lineage>
</organism>
<proteinExistence type="inferred from homology"/>
<keyword evidence="3 5" id="KW-0698">rRNA processing</keyword>
<dbReference type="InterPro" id="IPR002676">
    <property type="entry name" value="RimM_N"/>
</dbReference>
<keyword evidence="2 5" id="KW-0690">Ribosome biogenesis</keyword>
<dbReference type="InterPro" id="IPR056792">
    <property type="entry name" value="PRC_RimM"/>
</dbReference>
<dbReference type="GO" id="GO:0005840">
    <property type="term" value="C:ribosome"/>
    <property type="evidence" value="ECO:0007669"/>
    <property type="project" value="InterPro"/>
</dbReference>
<evidence type="ECO:0000259" key="6">
    <source>
        <dbReference type="Pfam" id="PF01782"/>
    </source>
</evidence>
<keyword evidence="4 5" id="KW-0143">Chaperone</keyword>
<dbReference type="PANTHER" id="PTHR33692:SF1">
    <property type="entry name" value="RIBOSOME MATURATION FACTOR RIMM"/>
    <property type="match status" value="1"/>
</dbReference>
<evidence type="ECO:0000256" key="5">
    <source>
        <dbReference type="HAMAP-Rule" id="MF_00014"/>
    </source>
</evidence>
<comment type="function">
    <text evidence="5">An accessory protein needed during the final step in the assembly of 30S ribosomal subunit, possibly for assembly of the head region. Essential for efficient processing of 16S rRNA. May be needed both before and after RbfA during the maturation of 16S rRNA. It has affinity for free ribosomal 30S subunits but not for 70S ribosomes.</text>
</comment>
<name>A0A554W4Z9_9BURK</name>
<feature type="domain" description="RimM N-terminal" evidence="6">
    <location>
        <begin position="9"/>
        <end position="101"/>
    </location>
</feature>
<protein>
    <recommendedName>
        <fullName evidence="5">Ribosome maturation factor RimM</fullName>
    </recommendedName>
</protein>
<accession>A0A554W4Z9</accession>
<dbReference type="Gene3D" id="2.30.30.240">
    <property type="entry name" value="PRC-barrel domain"/>
    <property type="match status" value="1"/>
</dbReference>
<dbReference type="PANTHER" id="PTHR33692">
    <property type="entry name" value="RIBOSOME MATURATION FACTOR RIMM"/>
    <property type="match status" value="1"/>
</dbReference>
<evidence type="ECO:0000313" key="9">
    <source>
        <dbReference type="Proteomes" id="UP000315736"/>
    </source>
</evidence>
<dbReference type="Gene3D" id="2.40.30.60">
    <property type="entry name" value="RimM"/>
    <property type="match status" value="1"/>
</dbReference>
<comment type="similarity">
    <text evidence="5">Belongs to the RimM family.</text>
</comment>
<comment type="caution">
    <text evidence="8">The sequence shown here is derived from an EMBL/GenBank/DDBJ whole genome shotgun (WGS) entry which is preliminary data.</text>
</comment>
<gene>
    <name evidence="5 8" type="primary">rimM</name>
    <name evidence="8" type="ORF">Talka_01941</name>
</gene>
<dbReference type="SUPFAM" id="SSF50346">
    <property type="entry name" value="PRC-barrel domain"/>
    <property type="match status" value="1"/>
</dbReference>
<dbReference type="NCBIfam" id="TIGR02273">
    <property type="entry name" value="16S_RimM"/>
    <property type="match status" value="1"/>
</dbReference>
<evidence type="ECO:0000313" key="8">
    <source>
        <dbReference type="EMBL" id="TSE18650.1"/>
    </source>
</evidence>
<dbReference type="InterPro" id="IPR009000">
    <property type="entry name" value="Transl_B-barrel_sf"/>
</dbReference>
<dbReference type="EMBL" id="VJNB01000011">
    <property type="protein sequence ID" value="TSE18650.1"/>
    <property type="molecule type" value="Genomic_DNA"/>
</dbReference>
<dbReference type="SUPFAM" id="SSF50447">
    <property type="entry name" value="Translation proteins"/>
    <property type="match status" value="1"/>
</dbReference>
<dbReference type="GO" id="GO:0005737">
    <property type="term" value="C:cytoplasm"/>
    <property type="evidence" value="ECO:0007669"/>
    <property type="project" value="UniProtKB-SubCell"/>
</dbReference>
<dbReference type="InterPro" id="IPR011033">
    <property type="entry name" value="PRC_barrel-like_sf"/>
</dbReference>
<sequence length="187" mass="20574">MLPADAVAVGWVRDAWGVRGWIRVQGVAQGGDALAHAKRWYLAPPDQGPLARAFQAFQAPVEVSVRQVRRHAAAWVACLDGITDRTQAQQLRGAVVHVARADFPPLQDPNEYYWVDLIGLQVVNRQGLALGVVRELLSTGPHAVLCLEDAASAPPRQRLIPFVGAYIDRVDLAAKRITVDWQPDYDD</sequence>
<dbReference type="Pfam" id="PF01782">
    <property type="entry name" value="RimM"/>
    <property type="match status" value="1"/>
</dbReference>
<dbReference type="Proteomes" id="UP000315736">
    <property type="component" value="Unassembled WGS sequence"/>
</dbReference>
<dbReference type="GO" id="GO:0006364">
    <property type="term" value="P:rRNA processing"/>
    <property type="evidence" value="ECO:0007669"/>
    <property type="project" value="UniProtKB-UniRule"/>
</dbReference>
<comment type="subunit">
    <text evidence="5">Binds ribosomal protein uS19.</text>
</comment>
<dbReference type="Pfam" id="PF24986">
    <property type="entry name" value="PRC_RimM"/>
    <property type="match status" value="1"/>
</dbReference>
<reference evidence="8 9" key="1">
    <citation type="submission" date="2019-07" db="EMBL/GenBank/DDBJ databases">
        <title>Tepidimonas alkaliphilus YIM 72238 draft genome.</title>
        <authorList>
            <person name="Da Costa M.S."/>
            <person name="Froufe H.J.C."/>
            <person name="Egas C."/>
            <person name="Albuquerque L."/>
        </authorList>
    </citation>
    <scope>NUCLEOTIDE SEQUENCE [LARGE SCALE GENOMIC DNA]</scope>
    <source>
        <strain evidence="8 9">YIM 72238</strain>
    </source>
</reference>
<dbReference type="GO" id="GO:0043022">
    <property type="term" value="F:ribosome binding"/>
    <property type="evidence" value="ECO:0007669"/>
    <property type="project" value="InterPro"/>
</dbReference>
<keyword evidence="9" id="KW-1185">Reference proteome</keyword>
<dbReference type="GO" id="GO:0042274">
    <property type="term" value="P:ribosomal small subunit biogenesis"/>
    <property type="evidence" value="ECO:0007669"/>
    <property type="project" value="UniProtKB-UniRule"/>
</dbReference>
<dbReference type="AlphaFoldDB" id="A0A554W4Z9"/>
<evidence type="ECO:0000256" key="4">
    <source>
        <dbReference type="ARBA" id="ARBA00023186"/>
    </source>
</evidence>